<keyword evidence="4" id="KW-0804">Transcription</keyword>
<dbReference type="Proteomes" id="UP001567538">
    <property type="component" value="Unassembled WGS sequence"/>
</dbReference>
<accession>A0ABD1IKC6</accession>
<dbReference type="SUPFAM" id="SSF55455">
    <property type="entry name" value="SRF-like"/>
    <property type="match status" value="1"/>
</dbReference>
<evidence type="ECO:0000256" key="1">
    <source>
        <dbReference type="ARBA" id="ARBA00004123"/>
    </source>
</evidence>
<protein>
    <submittedName>
        <fullName evidence="7">Agamous-like MADS-box protein AGL29</fullName>
    </submittedName>
</protein>
<dbReference type="Gene3D" id="3.40.1810.10">
    <property type="entry name" value="Transcription factor, MADS-box"/>
    <property type="match status" value="1"/>
</dbReference>
<dbReference type="AlphaFoldDB" id="A0ABD1IKC6"/>
<comment type="caution">
    <text evidence="7">The sequence shown here is derived from an EMBL/GenBank/DDBJ whole genome shotgun (WGS) entry which is preliminary data.</text>
</comment>
<dbReference type="PANTHER" id="PTHR11945">
    <property type="entry name" value="MADS BOX PROTEIN"/>
    <property type="match status" value="1"/>
</dbReference>
<evidence type="ECO:0000256" key="5">
    <source>
        <dbReference type="ARBA" id="ARBA00023242"/>
    </source>
</evidence>
<keyword evidence="8" id="KW-1185">Reference proteome</keyword>
<dbReference type="CDD" id="cd00120">
    <property type="entry name" value="MADS"/>
    <property type="match status" value="1"/>
</dbReference>
<gene>
    <name evidence="7" type="ORF">AAHA92_00677</name>
</gene>
<dbReference type="GO" id="GO:0005634">
    <property type="term" value="C:nucleus"/>
    <property type="evidence" value="ECO:0007669"/>
    <property type="project" value="UniProtKB-SubCell"/>
</dbReference>
<dbReference type="InterPro" id="IPR002100">
    <property type="entry name" value="TF_MADSbox"/>
</dbReference>
<evidence type="ECO:0000256" key="4">
    <source>
        <dbReference type="ARBA" id="ARBA00023163"/>
    </source>
</evidence>
<sequence length="141" mass="15624">MRRKIEIKLIEDKPKRHTTFTKRRQGLMKKTEEFCHLSDSQAILIAFSGTGNCYCLGHPHADSVLNRYLGESSSTSTAESGISAGEEAAPLTEVERRIGDAMKSGRWVDAVRGLKLDELDELFAELEETARRVKALAAESG</sequence>
<dbReference type="PANTHER" id="PTHR11945:SF779">
    <property type="entry name" value="AGAMOUS-LIKE MADS-BOX PROTEIN AGL61"/>
    <property type="match status" value="1"/>
</dbReference>
<dbReference type="EMBL" id="JBEAFC010000001">
    <property type="protein sequence ID" value="KAL1569166.1"/>
    <property type="molecule type" value="Genomic_DNA"/>
</dbReference>
<evidence type="ECO:0000256" key="2">
    <source>
        <dbReference type="ARBA" id="ARBA00023015"/>
    </source>
</evidence>
<dbReference type="PROSITE" id="PS50066">
    <property type="entry name" value="MADS_BOX_2"/>
    <property type="match status" value="1"/>
</dbReference>
<evidence type="ECO:0000259" key="6">
    <source>
        <dbReference type="PROSITE" id="PS50066"/>
    </source>
</evidence>
<dbReference type="PRINTS" id="PR00404">
    <property type="entry name" value="MADSDOMAIN"/>
</dbReference>
<reference evidence="7 8" key="1">
    <citation type="submission" date="2024-06" db="EMBL/GenBank/DDBJ databases">
        <title>A chromosome level genome sequence of Diviner's sage (Salvia divinorum).</title>
        <authorList>
            <person name="Ford S.A."/>
            <person name="Ro D.-K."/>
            <person name="Ness R.W."/>
            <person name="Phillips M.A."/>
        </authorList>
    </citation>
    <scope>NUCLEOTIDE SEQUENCE [LARGE SCALE GENOMIC DNA]</scope>
    <source>
        <strain evidence="7">SAF-2024a</strain>
        <tissue evidence="7">Leaf</tissue>
    </source>
</reference>
<dbReference type="GO" id="GO:0003677">
    <property type="term" value="F:DNA binding"/>
    <property type="evidence" value="ECO:0007669"/>
    <property type="project" value="UniProtKB-KW"/>
</dbReference>
<comment type="subcellular location">
    <subcellularLocation>
        <location evidence="1">Nucleus</location>
    </subcellularLocation>
</comment>
<evidence type="ECO:0000313" key="7">
    <source>
        <dbReference type="EMBL" id="KAL1569166.1"/>
    </source>
</evidence>
<proteinExistence type="predicted"/>
<keyword evidence="5" id="KW-0539">Nucleus</keyword>
<evidence type="ECO:0000256" key="3">
    <source>
        <dbReference type="ARBA" id="ARBA00023125"/>
    </source>
</evidence>
<name>A0ABD1IKC6_SALDI</name>
<feature type="domain" description="MADS-box" evidence="6">
    <location>
        <begin position="1"/>
        <end position="60"/>
    </location>
</feature>
<dbReference type="InterPro" id="IPR036879">
    <property type="entry name" value="TF_MADSbox_sf"/>
</dbReference>
<evidence type="ECO:0000313" key="8">
    <source>
        <dbReference type="Proteomes" id="UP001567538"/>
    </source>
</evidence>
<keyword evidence="2" id="KW-0805">Transcription regulation</keyword>
<organism evidence="7 8">
    <name type="scientific">Salvia divinorum</name>
    <name type="common">Maria pastora</name>
    <name type="synonym">Diviner's sage</name>
    <dbReference type="NCBI Taxonomy" id="28513"/>
    <lineage>
        <taxon>Eukaryota</taxon>
        <taxon>Viridiplantae</taxon>
        <taxon>Streptophyta</taxon>
        <taxon>Embryophyta</taxon>
        <taxon>Tracheophyta</taxon>
        <taxon>Spermatophyta</taxon>
        <taxon>Magnoliopsida</taxon>
        <taxon>eudicotyledons</taxon>
        <taxon>Gunneridae</taxon>
        <taxon>Pentapetalae</taxon>
        <taxon>asterids</taxon>
        <taxon>lamiids</taxon>
        <taxon>Lamiales</taxon>
        <taxon>Lamiaceae</taxon>
        <taxon>Nepetoideae</taxon>
        <taxon>Mentheae</taxon>
        <taxon>Salviinae</taxon>
        <taxon>Salvia</taxon>
        <taxon>Salvia subgen. Calosphace</taxon>
    </lineage>
</organism>
<dbReference type="SMART" id="SM00432">
    <property type="entry name" value="MADS"/>
    <property type="match status" value="1"/>
</dbReference>
<keyword evidence="3" id="KW-0238">DNA-binding</keyword>
<dbReference type="Pfam" id="PF00319">
    <property type="entry name" value="SRF-TF"/>
    <property type="match status" value="1"/>
</dbReference>